<evidence type="ECO:0000256" key="1">
    <source>
        <dbReference type="SAM" id="SignalP"/>
    </source>
</evidence>
<organism evidence="2 3">
    <name type="scientific">Mucilaginibacter gossypii</name>
    <dbReference type="NCBI Taxonomy" id="551996"/>
    <lineage>
        <taxon>Bacteria</taxon>
        <taxon>Pseudomonadati</taxon>
        <taxon>Bacteroidota</taxon>
        <taxon>Sphingobacteriia</taxon>
        <taxon>Sphingobacteriales</taxon>
        <taxon>Sphingobacteriaceae</taxon>
        <taxon>Mucilaginibacter</taxon>
    </lineage>
</organism>
<reference evidence="3" key="1">
    <citation type="submission" date="2016-10" db="EMBL/GenBank/DDBJ databases">
        <authorList>
            <person name="Varghese N."/>
            <person name="Submissions S."/>
        </authorList>
    </citation>
    <scope>NUCLEOTIDE SEQUENCE [LARGE SCALE GENOMIC DNA]</scope>
    <source>
        <strain evidence="3">Gh-67</strain>
    </source>
</reference>
<keyword evidence="3" id="KW-1185">Reference proteome</keyword>
<evidence type="ECO:0008006" key="4">
    <source>
        <dbReference type="Google" id="ProtNLM"/>
    </source>
</evidence>
<keyword evidence="1" id="KW-0732">Signal</keyword>
<dbReference type="Proteomes" id="UP000199705">
    <property type="component" value="Unassembled WGS sequence"/>
</dbReference>
<dbReference type="AlphaFoldDB" id="A0A1G8BU31"/>
<dbReference type="RefSeq" id="WP_091169911.1">
    <property type="nucleotide sequence ID" value="NZ_FNCG01000009.1"/>
</dbReference>
<dbReference type="PROSITE" id="PS51257">
    <property type="entry name" value="PROKAR_LIPOPROTEIN"/>
    <property type="match status" value="1"/>
</dbReference>
<proteinExistence type="predicted"/>
<evidence type="ECO:0000313" key="2">
    <source>
        <dbReference type="EMBL" id="SDH36589.1"/>
    </source>
</evidence>
<gene>
    <name evidence="2" type="ORF">SAMN05192573_10956</name>
</gene>
<accession>A0A1G8BU31</accession>
<evidence type="ECO:0000313" key="3">
    <source>
        <dbReference type="Proteomes" id="UP000199705"/>
    </source>
</evidence>
<sequence length="309" mass="34029">MKTIYIFAIAMVIALNGFAQGCSDAGFCSLGVLKNNIEDTVGTLPKKHAIDFGINYGLGEQNTSTINTYVQYQVNLNNHFSFQSKLTATYATGFLGHAFNIGDVYGTLNYTPRLNSANSLNFIGGIKIPVSTGNDKNNEGKPLPLDYQASIGTYDAIAGVNYIVNRTWEFDAAVQLPVIQINKSTYFPDEYNDPRALEFAPTNNFRRKSDLLGRIGYYIHLPQSSLTLKPSLSAVYHIGDDAYENKFGYKTSIDGSQGLTLNGSIVATKTFKNANRFEIVVGTPFIVRKIRPDGLTRSGVINFQYTIAF</sequence>
<feature type="chain" id="PRO_5011478180" description="Transporter" evidence="1">
    <location>
        <begin position="20"/>
        <end position="309"/>
    </location>
</feature>
<dbReference type="STRING" id="551996.SAMN05192573_10956"/>
<protein>
    <recommendedName>
        <fullName evidence="4">Transporter</fullName>
    </recommendedName>
</protein>
<dbReference type="EMBL" id="FNCG01000009">
    <property type="protein sequence ID" value="SDH36589.1"/>
    <property type="molecule type" value="Genomic_DNA"/>
</dbReference>
<name>A0A1G8BU31_9SPHI</name>
<feature type="signal peptide" evidence="1">
    <location>
        <begin position="1"/>
        <end position="19"/>
    </location>
</feature>